<sequence>MELADPDFLKPIEEFDQWASKVFYPLYRKHPARALQAAREKSLNLDTLARKSLVASNRNLAVRKRYNGDPFTRGKLFHWAWSLGMTLVFYWHGRGHWSLLLIGLAAAVFSWEYFRCRRLATVSEQLADVLAESIGPRPA</sequence>
<organism evidence="1 2">
    <name type="scientific">Pseudomonas fulva</name>
    <dbReference type="NCBI Taxonomy" id="47880"/>
    <lineage>
        <taxon>Bacteria</taxon>
        <taxon>Pseudomonadati</taxon>
        <taxon>Pseudomonadota</taxon>
        <taxon>Gammaproteobacteria</taxon>
        <taxon>Pseudomonadales</taxon>
        <taxon>Pseudomonadaceae</taxon>
        <taxon>Pseudomonas</taxon>
    </lineage>
</organism>
<dbReference type="RefSeq" id="WP_191087973.1">
    <property type="nucleotide sequence ID" value="NZ_CP064945.1"/>
</dbReference>
<dbReference type="EMBL" id="CP064948">
    <property type="protein sequence ID" value="QPH52012.1"/>
    <property type="molecule type" value="Genomic_DNA"/>
</dbReference>
<name>A0A7S9QB58_9PSED</name>
<dbReference type="Proteomes" id="UP000594430">
    <property type="component" value="Plasmid pVIM-24-ZDHY414"/>
</dbReference>
<proteinExistence type="predicted"/>
<reference evidence="1 2" key="1">
    <citation type="submission" date="2020-11" db="EMBL/GenBank/DDBJ databases">
        <title>Pseudomonas fulva producing VIM-24.</title>
        <authorList>
            <person name="Liu S."/>
        </authorList>
    </citation>
    <scope>NUCLEOTIDE SEQUENCE [LARGE SCALE GENOMIC DNA]</scope>
    <source>
        <strain evidence="1 2">ZDHY414</strain>
        <plasmid evidence="1 2">pVIM-24-ZDHY414</plasmid>
    </source>
</reference>
<gene>
    <name evidence="1" type="ORF">IZU98_24345</name>
</gene>
<keyword evidence="1" id="KW-0614">Plasmid</keyword>
<accession>A0A7S9QB58</accession>
<dbReference type="AlphaFoldDB" id="A0A7S9QB58"/>
<evidence type="ECO:0000313" key="2">
    <source>
        <dbReference type="Proteomes" id="UP000594430"/>
    </source>
</evidence>
<evidence type="ECO:0000313" key="1">
    <source>
        <dbReference type="EMBL" id="QPH52012.1"/>
    </source>
</evidence>
<protein>
    <submittedName>
        <fullName evidence="1">Uncharacterized protein</fullName>
    </submittedName>
</protein>
<geneLocation type="plasmid" evidence="1 2">
    <name>pVIM-24-ZDHY414</name>
</geneLocation>